<evidence type="ECO:0000256" key="4">
    <source>
        <dbReference type="ARBA" id="ARBA00022989"/>
    </source>
</evidence>
<feature type="transmembrane region" description="Helical" evidence="6">
    <location>
        <begin position="193"/>
        <end position="217"/>
    </location>
</feature>
<gene>
    <name evidence="7" type="ORF">S01H4_01803</name>
</gene>
<dbReference type="Pfam" id="PF02653">
    <property type="entry name" value="BPD_transp_2"/>
    <property type="match status" value="1"/>
</dbReference>
<dbReference type="GO" id="GO:0022857">
    <property type="term" value="F:transmembrane transporter activity"/>
    <property type="evidence" value="ECO:0007669"/>
    <property type="project" value="InterPro"/>
</dbReference>
<proteinExistence type="predicted"/>
<keyword evidence="3 6" id="KW-0812">Transmembrane</keyword>
<evidence type="ECO:0000256" key="2">
    <source>
        <dbReference type="ARBA" id="ARBA00022475"/>
    </source>
</evidence>
<accession>X1BGF2</accession>
<evidence type="ECO:0000256" key="5">
    <source>
        <dbReference type="ARBA" id="ARBA00023136"/>
    </source>
</evidence>
<evidence type="ECO:0000256" key="3">
    <source>
        <dbReference type="ARBA" id="ARBA00022692"/>
    </source>
</evidence>
<dbReference type="AlphaFoldDB" id="X1BGF2"/>
<comment type="caution">
    <text evidence="7">The sequence shown here is derived from an EMBL/GenBank/DDBJ whole genome shotgun (WGS) entry which is preliminary data.</text>
</comment>
<keyword evidence="2" id="KW-1003">Cell membrane</keyword>
<feature type="transmembrane region" description="Helical" evidence="6">
    <location>
        <begin position="237"/>
        <end position="254"/>
    </location>
</feature>
<feature type="transmembrane region" description="Helical" evidence="6">
    <location>
        <begin position="31"/>
        <end position="52"/>
    </location>
</feature>
<reference evidence="7" key="1">
    <citation type="journal article" date="2014" name="Front. Microbiol.">
        <title>High frequency of phylogenetically diverse reductive dehalogenase-homologous genes in deep subseafloor sedimentary metagenomes.</title>
        <authorList>
            <person name="Kawai M."/>
            <person name="Futagami T."/>
            <person name="Toyoda A."/>
            <person name="Takaki Y."/>
            <person name="Nishi S."/>
            <person name="Hori S."/>
            <person name="Arai W."/>
            <person name="Tsubouchi T."/>
            <person name="Morono Y."/>
            <person name="Uchiyama I."/>
            <person name="Ito T."/>
            <person name="Fujiyama A."/>
            <person name="Inagaki F."/>
            <person name="Takami H."/>
        </authorList>
    </citation>
    <scope>NUCLEOTIDE SEQUENCE</scope>
    <source>
        <strain evidence="7">Expedition CK06-06</strain>
    </source>
</reference>
<dbReference type="EMBL" id="BART01000355">
    <property type="protein sequence ID" value="GAG71116.1"/>
    <property type="molecule type" value="Genomic_DNA"/>
</dbReference>
<sequence>MRCGIIFFVVMMLIGALGGFMANLYTNNLVIGVLVAIIAGGMLSLIHAFLCITLRSNQVVSGLAITLMGAGLSSFLGKSLVGVPAPNCFRAFKIPFLSSIPFIGRIFFQQDLLVYLTYIIIPLSWFIMYKTKPELHLRAVGEDPATADSLGVNIYRIRYIYVLIGGMFSGLAGAYLSLAYAPTWIENMTAGKGWIAIALVIFSTWDPVRAVLGAYLFGGVEAFQYRIQALGTTIPSFFLKMFPYIFTIIVLVIATQETIRRRIGAPANLGLPYYRGEKK</sequence>
<dbReference type="InterPro" id="IPR001851">
    <property type="entry name" value="ABC_transp_permease"/>
</dbReference>
<dbReference type="PANTHER" id="PTHR43370:SF2">
    <property type="entry name" value="ABC TRANSPORTER PERMEASE PROTEIN"/>
    <property type="match status" value="1"/>
</dbReference>
<evidence type="ECO:0000256" key="6">
    <source>
        <dbReference type="SAM" id="Phobius"/>
    </source>
</evidence>
<feature type="transmembrane region" description="Helical" evidence="6">
    <location>
        <begin position="112"/>
        <end position="129"/>
    </location>
</feature>
<dbReference type="GO" id="GO:0005886">
    <property type="term" value="C:plasma membrane"/>
    <property type="evidence" value="ECO:0007669"/>
    <property type="project" value="UniProtKB-SubCell"/>
</dbReference>
<name>X1BGF2_9ZZZZ</name>
<dbReference type="PANTHER" id="PTHR43370">
    <property type="entry name" value="SUGAR ABC TRANSPORTER INTEGRAL MEMBRANE PROTEIN-RELATED"/>
    <property type="match status" value="1"/>
</dbReference>
<feature type="transmembrane region" description="Helical" evidence="6">
    <location>
        <begin position="159"/>
        <end position="181"/>
    </location>
</feature>
<evidence type="ECO:0000256" key="1">
    <source>
        <dbReference type="ARBA" id="ARBA00004651"/>
    </source>
</evidence>
<feature type="transmembrane region" description="Helical" evidence="6">
    <location>
        <begin position="5"/>
        <end position="25"/>
    </location>
</feature>
<keyword evidence="5 6" id="KW-0472">Membrane</keyword>
<keyword evidence="4 6" id="KW-1133">Transmembrane helix</keyword>
<dbReference type="CDD" id="cd06580">
    <property type="entry name" value="TM_PBP1_transp_TpRbsC_like"/>
    <property type="match status" value="1"/>
</dbReference>
<evidence type="ECO:0000313" key="7">
    <source>
        <dbReference type="EMBL" id="GAG71116.1"/>
    </source>
</evidence>
<comment type="subcellular location">
    <subcellularLocation>
        <location evidence="1">Cell membrane</location>
        <topology evidence="1">Multi-pass membrane protein</topology>
    </subcellularLocation>
</comment>
<protein>
    <submittedName>
        <fullName evidence="7">Uncharacterized protein</fullName>
    </submittedName>
</protein>
<organism evidence="7">
    <name type="scientific">marine sediment metagenome</name>
    <dbReference type="NCBI Taxonomy" id="412755"/>
    <lineage>
        <taxon>unclassified sequences</taxon>
        <taxon>metagenomes</taxon>
        <taxon>ecological metagenomes</taxon>
    </lineage>
</organism>